<dbReference type="GO" id="GO:0003700">
    <property type="term" value="F:DNA-binding transcription factor activity"/>
    <property type="evidence" value="ECO:0007669"/>
    <property type="project" value="TreeGrafter"/>
</dbReference>
<dbReference type="PROSITE" id="PS51077">
    <property type="entry name" value="HTH_ICLR"/>
    <property type="match status" value="1"/>
</dbReference>
<dbReference type="Gene3D" id="1.10.10.10">
    <property type="entry name" value="Winged helix-like DNA-binding domain superfamily/Winged helix DNA-binding domain"/>
    <property type="match status" value="1"/>
</dbReference>
<evidence type="ECO:0000259" key="4">
    <source>
        <dbReference type="PROSITE" id="PS51077"/>
    </source>
</evidence>
<sequence>MIGDKDISLTFAKGMAVLKAFDAARTHLSIADIAGVTGYDRAIVRRLVLTLVHLGYVRQSGRVFSLTPRVLVLAGGFLQGRGYGKNVQPTLSAHSRHLEEAISLAMLDGLEAVYVAHGDVEDRPVSIGFTIGSRIPLLPTAIGRALLGFASDDIRDGALSEAPAEQFTADTITDRAAIAEAVAASGRQGFALVDNEFEPGVAALAVPVGRPGNVLAAVGISGPREAFSAPEHVERARRALAGCASALEPLLAD</sequence>
<evidence type="ECO:0008006" key="8">
    <source>
        <dbReference type="Google" id="ProtNLM"/>
    </source>
</evidence>
<organism evidence="6 7">
    <name type="scientific">Rhodobium orientis</name>
    <dbReference type="NCBI Taxonomy" id="34017"/>
    <lineage>
        <taxon>Bacteria</taxon>
        <taxon>Pseudomonadati</taxon>
        <taxon>Pseudomonadota</taxon>
        <taxon>Alphaproteobacteria</taxon>
        <taxon>Hyphomicrobiales</taxon>
        <taxon>Rhodobiaceae</taxon>
        <taxon>Rhodobium</taxon>
    </lineage>
</organism>
<comment type="caution">
    <text evidence="6">The sequence shown here is derived from an EMBL/GenBank/DDBJ whole genome shotgun (WGS) entry which is preliminary data.</text>
</comment>
<protein>
    <recommendedName>
        <fullName evidence="8">IclR family transcriptional regulator</fullName>
    </recommendedName>
</protein>
<evidence type="ECO:0000259" key="5">
    <source>
        <dbReference type="PROSITE" id="PS51078"/>
    </source>
</evidence>
<proteinExistence type="predicted"/>
<dbReference type="SUPFAM" id="SSF46785">
    <property type="entry name" value="Winged helix' DNA-binding domain"/>
    <property type="match status" value="1"/>
</dbReference>
<name>A0A327JP30_9HYPH</name>
<dbReference type="Proteomes" id="UP000249299">
    <property type="component" value="Unassembled WGS sequence"/>
</dbReference>
<gene>
    <name evidence="6" type="ORF">CH339_11570</name>
</gene>
<keyword evidence="3" id="KW-0804">Transcription</keyword>
<dbReference type="PROSITE" id="PS51078">
    <property type="entry name" value="ICLR_ED"/>
    <property type="match status" value="1"/>
</dbReference>
<dbReference type="InterPro" id="IPR014757">
    <property type="entry name" value="Tscrpt_reg_IclR_C"/>
</dbReference>
<dbReference type="GO" id="GO:0045892">
    <property type="term" value="P:negative regulation of DNA-templated transcription"/>
    <property type="evidence" value="ECO:0007669"/>
    <property type="project" value="TreeGrafter"/>
</dbReference>
<dbReference type="InterPro" id="IPR005471">
    <property type="entry name" value="Tscrpt_reg_IclR_N"/>
</dbReference>
<keyword evidence="2" id="KW-0238">DNA-binding</keyword>
<dbReference type="Pfam" id="PF09339">
    <property type="entry name" value="HTH_IclR"/>
    <property type="match status" value="1"/>
</dbReference>
<dbReference type="GO" id="GO:0003677">
    <property type="term" value="F:DNA binding"/>
    <property type="evidence" value="ECO:0007669"/>
    <property type="project" value="UniProtKB-KW"/>
</dbReference>
<reference evidence="6 7" key="1">
    <citation type="submission" date="2017-07" db="EMBL/GenBank/DDBJ databases">
        <title>Draft Genome Sequences of Select Purple Nonsulfur Bacteria.</title>
        <authorList>
            <person name="Lasarre B."/>
            <person name="Mckinlay J.B."/>
        </authorList>
    </citation>
    <scope>NUCLEOTIDE SEQUENCE [LARGE SCALE GENOMIC DNA]</scope>
    <source>
        <strain evidence="6 7">DSM 11290</strain>
    </source>
</reference>
<dbReference type="RefSeq" id="WP_111434523.1">
    <property type="nucleotide sequence ID" value="NZ_JACIGG010000022.1"/>
</dbReference>
<evidence type="ECO:0000256" key="2">
    <source>
        <dbReference type="ARBA" id="ARBA00023125"/>
    </source>
</evidence>
<dbReference type="InterPro" id="IPR036388">
    <property type="entry name" value="WH-like_DNA-bd_sf"/>
</dbReference>
<dbReference type="InterPro" id="IPR036390">
    <property type="entry name" value="WH_DNA-bd_sf"/>
</dbReference>
<dbReference type="SUPFAM" id="SSF55781">
    <property type="entry name" value="GAF domain-like"/>
    <property type="match status" value="1"/>
</dbReference>
<dbReference type="Gene3D" id="3.30.450.40">
    <property type="match status" value="1"/>
</dbReference>
<dbReference type="EMBL" id="NPEV01000022">
    <property type="protein sequence ID" value="RAI27104.1"/>
    <property type="molecule type" value="Genomic_DNA"/>
</dbReference>
<dbReference type="InterPro" id="IPR029016">
    <property type="entry name" value="GAF-like_dom_sf"/>
</dbReference>
<accession>A0A327JP30</accession>
<feature type="domain" description="IclR-ED" evidence="5">
    <location>
        <begin position="69"/>
        <end position="253"/>
    </location>
</feature>
<keyword evidence="1" id="KW-0805">Transcription regulation</keyword>
<evidence type="ECO:0000256" key="1">
    <source>
        <dbReference type="ARBA" id="ARBA00023015"/>
    </source>
</evidence>
<dbReference type="InterPro" id="IPR050707">
    <property type="entry name" value="HTH_MetabolicPath_Reg"/>
</dbReference>
<evidence type="ECO:0000256" key="3">
    <source>
        <dbReference type="ARBA" id="ARBA00023163"/>
    </source>
</evidence>
<feature type="domain" description="HTH iclR-type" evidence="4">
    <location>
        <begin position="8"/>
        <end position="68"/>
    </location>
</feature>
<dbReference type="SMART" id="SM00346">
    <property type="entry name" value="HTH_ICLR"/>
    <property type="match status" value="1"/>
</dbReference>
<dbReference type="PANTHER" id="PTHR30136:SF34">
    <property type="entry name" value="TRANSCRIPTIONAL REGULATOR"/>
    <property type="match status" value="1"/>
</dbReference>
<dbReference type="PANTHER" id="PTHR30136">
    <property type="entry name" value="HELIX-TURN-HELIX TRANSCRIPTIONAL REGULATOR, ICLR FAMILY"/>
    <property type="match status" value="1"/>
</dbReference>
<dbReference type="OrthoDB" id="9807558at2"/>
<keyword evidence="7" id="KW-1185">Reference proteome</keyword>
<evidence type="ECO:0000313" key="7">
    <source>
        <dbReference type="Proteomes" id="UP000249299"/>
    </source>
</evidence>
<dbReference type="AlphaFoldDB" id="A0A327JP30"/>
<dbReference type="Pfam" id="PF01614">
    <property type="entry name" value="IclR_C"/>
    <property type="match status" value="1"/>
</dbReference>
<evidence type="ECO:0000313" key="6">
    <source>
        <dbReference type="EMBL" id="RAI27104.1"/>
    </source>
</evidence>